<protein>
    <submittedName>
        <fullName evidence="2">Uncharacterized protein</fullName>
    </submittedName>
</protein>
<feature type="compositionally biased region" description="Basic and acidic residues" evidence="1">
    <location>
        <begin position="13"/>
        <end position="37"/>
    </location>
</feature>
<evidence type="ECO:0000313" key="3">
    <source>
        <dbReference type="Proteomes" id="UP000602510"/>
    </source>
</evidence>
<organism evidence="2 3">
    <name type="scientific">Phytophthora infestans</name>
    <name type="common">Potato late blight agent</name>
    <name type="synonym">Botrytis infestans</name>
    <dbReference type="NCBI Taxonomy" id="4787"/>
    <lineage>
        <taxon>Eukaryota</taxon>
        <taxon>Sar</taxon>
        <taxon>Stramenopiles</taxon>
        <taxon>Oomycota</taxon>
        <taxon>Peronosporomycetes</taxon>
        <taxon>Peronosporales</taxon>
        <taxon>Peronosporaceae</taxon>
        <taxon>Phytophthora</taxon>
    </lineage>
</organism>
<dbReference type="Proteomes" id="UP000602510">
    <property type="component" value="Unassembled WGS sequence"/>
</dbReference>
<accession>A0A833ST65</accession>
<evidence type="ECO:0000313" key="2">
    <source>
        <dbReference type="EMBL" id="KAF4031170.1"/>
    </source>
</evidence>
<reference evidence="2" key="1">
    <citation type="submission" date="2020-04" db="EMBL/GenBank/DDBJ databases">
        <title>Hybrid Assembly of Korean Phytophthora infestans isolates.</title>
        <authorList>
            <person name="Prokchorchik M."/>
            <person name="Lee Y."/>
            <person name="Seo J."/>
            <person name="Cho J.-H."/>
            <person name="Park Y.-E."/>
            <person name="Jang D.-C."/>
            <person name="Im J.-S."/>
            <person name="Choi J.-G."/>
            <person name="Park H.-J."/>
            <person name="Lee G.-B."/>
            <person name="Lee Y.-G."/>
            <person name="Hong S.-Y."/>
            <person name="Cho K."/>
            <person name="Sohn K.H."/>
        </authorList>
    </citation>
    <scope>NUCLEOTIDE SEQUENCE</scope>
    <source>
        <strain evidence="2">KR_1_A1</strain>
    </source>
</reference>
<evidence type="ECO:0000256" key="1">
    <source>
        <dbReference type="SAM" id="MobiDB-lite"/>
    </source>
</evidence>
<dbReference type="EMBL" id="WSZM01000603">
    <property type="protein sequence ID" value="KAF4031170.1"/>
    <property type="molecule type" value="Genomic_DNA"/>
</dbReference>
<gene>
    <name evidence="2" type="ORF">GN244_ATG17044</name>
</gene>
<feature type="region of interest" description="Disordered" evidence="1">
    <location>
        <begin position="1"/>
        <end position="42"/>
    </location>
</feature>
<proteinExistence type="predicted"/>
<comment type="caution">
    <text evidence="2">The sequence shown here is derived from an EMBL/GenBank/DDBJ whole genome shotgun (WGS) entry which is preliminary data.</text>
</comment>
<keyword evidence="3" id="KW-1185">Reference proteome</keyword>
<name>A0A833ST65_PHYIN</name>
<sequence length="60" mass="6390">MEIVPASEEAPVQDEHGELPSATVEDRWDARDARDDSLPMPLGSSLFAVSARAVGLRSGP</sequence>
<dbReference type="AlphaFoldDB" id="A0A833ST65"/>